<organism evidence="1 2">
    <name type="scientific">Chthoniobacter flavus Ellin428</name>
    <dbReference type="NCBI Taxonomy" id="497964"/>
    <lineage>
        <taxon>Bacteria</taxon>
        <taxon>Pseudomonadati</taxon>
        <taxon>Verrucomicrobiota</taxon>
        <taxon>Spartobacteria</taxon>
        <taxon>Chthoniobacterales</taxon>
        <taxon>Chthoniobacteraceae</taxon>
        <taxon>Chthoniobacter</taxon>
    </lineage>
</organism>
<sequence>MIRVASFRVHQHDPLGFLIQAETRGPYTHSALEIDRGSRTIIEAYYPTVRKRVLDPAEVSGIDFFKIRGLTDEHEQRILAFGNHAIEVHEAYSISDLFRFNPFFRLFLGETTDVSKSAFCSMFAKLAIESSGLVLLNAHAYEVDPYRLTWSPLLEKDEP</sequence>
<dbReference type="AlphaFoldDB" id="B4D9D5"/>
<dbReference type="InParanoid" id="B4D9D5"/>
<reference evidence="1 2" key="1">
    <citation type="journal article" date="2011" name="J. Bacteriol.">
        <title>Genome sequence of Chthoniobacter flavus Ellin428, an aerobic heterotrophic soil bacterium.</title>
        <authorList>
            <person name="Kant R."/>
            <person name="van Passel M.W."/>
            <person name="Palva A."/>
            <person name="Lucas S."/>
            <person name="Lapidus A."/>
            <person name="Glavina Del Rio T."/>
            <person name="Dalin E."/>
            <person name="Tice H."/>
            <person name="Bruce D."/>
            <person name="Goodwin L."/>
            <person name="Pitluck S."/>
            <person name="Larimer F.W."/>
            <person name="Land M.L."/>
            <person name="Hauser L."/>
            <person name="Sangwan P."/>
            <person name="de Vos W.M."/>
            <person name="Janssen P.H."/>
            <person name="Smidt H."/>
        </authorList>
    </citation>
    <scope>NUCLEOTIDE SEQUENCE [LARGE SCALE GENOMIC DNA]</scope>
    <source>
        <strain evidence="1 2">Ellin428</strain>
    </source>
</reference>
<dbReference type="Proteomes" id="UP000005824">
    <property type="component" value="Unassembled WGS sequence"/>
</dbReference>
<evidence type="ECO:0000313" key="2">
    <source>
        <dbReference type="Proteomes" id="UP000005824"/>
    </source>
</evidence>
<keyword evidence="2" id="KW-1185">Reference proteome</keyword>
<evidence type="ECO:0000313" key="1">
    <source>
        <dbReference type="EMBL" id="EDY16896.1"/>
    </source>
</evidence>
<dbReference type="RefSeq" id="WP_006982846.1">
    <property type="nucleotide sequence ID" value="NZ_ABVL01000026.1"/>
</dbReference>
<accession>B4D9D5</accession>
<comment type="caution">
    <text evidence="1">The sequence shown here is derived from an EMBL/GenBank/DDBJ whole genome shotgun (WGS) entry which is preliminary data.</text>
</comment>
<name>B4D9D5_9BACT</name>
<dbReference type="STRING" id="497964.CfE428DRAFT_5525"/>
<gene>
    <name evidence="1" type="ORF">CfE428DRAFT_5525</name>
</gene>
<dbReference type="Gene3D" id="3.90.1720.10">
    <property type="entry name" value="endopeptidase domain like (from Nostoc punctiforme)"/>
    <property type="match status" value="1"/>
</dbReference>
<protein>
    <submittedName>
        <fullName evidence="1">Uncharacterized protein</fullName>
    </submittedName>
</protein>
<proteinExistence type="predicted"/>
<dbReference type="EMBL" id="ABVL01000026">
    <property type="protein sequence ID" value="EDY16896.1"/>
    <property type="molecule type" value="Genomic_DNA"/>
</dbReference>